<feature type="region of interest" description="Disordered" evidence="9">
    <location>
        <begin position="176"/>
        <end position="202"/>
    </location>
</feature>
<keyword evidence="6" id="KW-0256">Endoplasmic reticulum</keyword>
<comment type="subcellular location">
    <subcellularLocation>
        <location evidence="1">Endoplasmic reticulum membrane</location>
        <topology evidence="1">Single-pass type I membrane protein</topology>
    </subcellularLocation>
</comment>
<evidence type="ECO:0000256" key="5">
    <source>
        <dbReference type="ARBA" id="ARBA00022729"/>
    </source>
</evidence>
<evidence type="ECO:0000256" key="8">
    <source>
        <dbReference type="ARBA" id="ARBA00023136"/>
    </source>
</evidence>
<evidence type="ECO:0000256" key="9">
    <source>
        <dbReference type="SAM" id="MobiDB-lite"/>
    </source>
</evidence>
<keyword evidence="8 10" id="KW-0472">Membrane</keyword>
<feature type="transmembrane region" description="Helical" evidence="10">
    <location>
        <begin position="211"/>
        <end position="228"/>
    </location>
</feature>
<dbReference type="GO" id="GO:0072546">
    <property type="term" value="C:EMC complex"/>
    <property type="evidence" value="ECO:0007669"/>
    <property type="project" value="TreeGrafter"/>
</dbReference>
<dbReference type="PANTHER" id="PTHR21397">
    <property type="entry name" value="CHROMATIN COMPLEXES SUBUNIT BAP18-RELATED"/>
    <property type="match status" value="1"/>
</dbReference>
<dbReference type="Pfam" id="PF21203">
    <property type="entry name" value="ECM10"/>
    <property type="match status" value="1"/>
</dbReference>
<evidence type="ECO:0000256" key="6">
    <source>
        <dbReference type="ARBA" id="ARBA00022824"/>
    </source>
</evidence>
<feature type="compositionally biased region" description="Polar residues" evidence="9">
    <location>
        <begin position="176"/>
        <end position="186"/>
    </location>
</feature>
<reference evidence="11 12" key="1">
    <citation type="journal article" date="2017" name="Nat. Ecol. Evol.">
        <title>Scallop genome provides insights into evolution of bilaterian karyotype and development.</title>
        <authorList>
            <person name="Wang S."/>
            <person name="Zhang J."/>
            <person name="Jiao W."/>
            <person name="Li J."/>
            <person name="Xun X."/>
            <person name="Sun Y."/>
            <person name="Guo X."/>
            <person name="Huan P."/>
            <person name="Dong B."/>
            <person name="Zhang L."/>
            <person name="Hu X."/>
            <person name="Sun X."/>
            <person name="Wang J."/>
            <person name="Zhao C."/>
            <person name="Wang Y."/>
            <person name="Wang D."/>
            <person name="Huang X."/>
            <person name="Wang R."/>
            <person name="Lv J."/>
            <person name="Li Y."/>
            <person name="Zhang Z."/>
            <person name="Liu B."/>
            <person name="Lu W."/>
            <person name="Hui Y."/>
            <person name="Liang J."/>
            <person name="Zhou Z."/>
            <person name="Hou R."/>
            <person name="Li X."/>
            <person name="Liu Y."/>
            <person name="Li H."/>
            <person name="Ning X."/>
            <person name="Lin Y."/>
            <person name="Zhao L."/>
            <person name="Xing Q."/>
            <person name="Dou J."/>
            <person name="Li Y."/>
            <person name="Mao J."/>
            <person name="Guo H."/>
            <person name="Dou H."/>
            <person name="Li T."/>
            <person name="Mu C."/>
            <person name="Jiang W."/>
            <person name="Fu Q."/>
            <person name="Fu X."/>
            <person name="Miao Y."/>
            <person name="Liu J."/>
            <person name="Yu Q."/>
            <person name="Li R."/>
            <person name="Liao H."/>
            <person name="Li X."/>
            <person name="Kong Y."/>
            <person name="Jiang Z."/>
            <person name="Chourrout D."/>
            <person name="Li R."/>
            <person name="Bao Z."/>
        </authorList>
    </citation>
    <scope>NUCLEOTIDE SEQUENCE [LARGE SCALE GENOMIC DNA]</scope>
    <source>
        <strain evidence="11 12">PY_sf001</strain>
    </source>
</reference>
<keyword evidence="5" id="KW-0732">Signal</keyword>
<comment type="similarity">
    <text evidence="2">Belongs to the EMC10 family.</text>
</comment>
<evidence type="ECO:0000256" key="1">
    <source>
        <dbReference type="ARBA" id="ARBA00004115"/>
    </source>
</evidence>
<dbReference type="EMBL" id="NEDP02001812">
    <property type="protein sequence ID" value="OWF52353.1"/>
    <property type="molecule type" value="Genomic_DNA"/>
</dbReference>
<dbReference type="PANTHER" id="PTHR21397:SF4">
    <property type="entry name" value="ER MEMBRANE PROTEIN COMPLEX SUBUNIT 10"/>
    <property type="match status" value="1"/>
</dbReference>
<dbReference type="STRING" id="6573.A0A210QUC5"/>
<accession>A0A210QUC5</accession>
<sequence length="237" mass="26572">MAAPMNIVKMMTQLVICVSIIGYFGVLGDDFYDGQRTFDVEHCLDIDQAVPVFTKRGTVVVKSVKNNRAFLSEPVNLSTDDKRMLKNLMRANDIYRVRMQVRSTGNPDEDYVYSFTQACGIYESQLTDHLWIHFDQAGEVIGFSISTDPAQCLGTNMDHADLTRWNTTVDISQTVLGPAPDTQSYTEKIKREESEKSRGSQSDNRSFFAKYWMYIVPFVLIMMVASSADPQAAGGGS</sequence>
<keyword evidence="7 10" id="KW-1133">Transmembrane helix</keyword>
<dbReference type="AlphaFoldDB" id="A0A210QUC5"/>
<name>A0A210QUC5_MIZYE</name>
<evidence type="ECO:0000313" key="12">
    <source>
        <dbReference type="Proteomes" id="UP000242188"/>
    </source>
</evidence>
<proteinExistence type="inferred from homology"/>
<gene>
    <name evidence="11" type="ORF">KP79_PYT18520</name>
</gene>
<evidence type="ECO:0000256" key="2">
    <source>
        <dbReference type="ARBA" id="ARBA00007695"/>
    </source>
</evidence>
<dbReference type="Proteomes" id="UP000242188">
    <property type="component" value="Unassembled WGS sequence"/>
</dbReference>
<feature type="compositionally biased region" description="Basic and acidic residues" evidence="9">
    <location>
        <begin position="187"/>
        <end position="198"/>
    </location>
</feature>
<evidence type="ECO:0000256" key="7">
    <source>
        <dbReference type="ARBA" id="ARBA00022989"/>
    </source>
</evidence>
<protein>
    <recommendedName>
        <fullName evidence="3">ER membrane protein complex subunit 10</fullName>
    </recommendedName>
</protein>
<evidence type="ECO:0000313" key="11">
    <source>
        <dbReference type="EMBL" id="OWF52353.1"/>
    </source>
</evidence>
<dbReference type="CDD" id="cd22209">
    <property type="entry name" value="EMC10"/>
    <property type="match status" value="1"/>
</dbReference>
<keyword evidence="4 10" id="KW-0812">Transmembrane</keyword>
<organism evidence="11 12">
    <name type="scientific">Mizuhopecten yessoensis</name>
    <name type="common">Japanese scallop</name>
    <name type="synonym">Patinopecten yessoensis</name>
    <dbReference type="NCBI Taxonomy" id="6573"/>
    <lineage>
        <taxon>Eukaryota</taxon>
        <taxon>Metazoa</taxon>
        <taxon>Spiralia</taxon>
        <taxon>Lophotrochozoa</taxon>
        <taxon>Mollusca</taxon>
        <taxon>Bivalvia</taxon>
        <taxon>Autobranchia</taxon>
        <taxon>Pteriomorphia</taxon>
        <taxon>Pectinida</taxon>
        <taxon>Pectinoidea</taxon>
        <taxon>Pectinidae</taxon>
        <taxon>Mizuhopecten</taxon>
    </lineage>
</organism>
<evidence type="ECO:0000256" key="3">
    <source>
        <dbReference type="ARBA" id="ARBA00020105"/>
    </source>
</evidence>
<dbReference type="OrthoDB" id="1894652at2759"/>
<comment type="caution">
    <text evidence="11">The sequence shown here is derived from an EMBL/GenBank/DDBJ whole genome shotgun (WGS) entry which is preliminary data.</text>
</comment>
<evidence type="ECO:0000256" key="10">
    <source>
        <dbReference type="SAM" id="Phobius"/>
    </source>
</evidence>
<evidence type="ECO:0000256" key="4">
    <source>
        <dbReference type="ARBA" id="ARBA00022692"/>
    </source>
</evidence>
<keyword evidence="12" id="KW-1185">Reference proteome</keyword>